<dbReference type="InterPro" id="IPR027417">
    <property type="entry name" value="P-loop_NTPase"/>
</dbReference>
<dbReference type="OrthoDB" id="1201990at2"/>
<proteinExistence type="predicted"/>
<evidence type="ECO:0000313" key="2">
    <source>
        <dbReference type="Proteomes" id="UP000285567"/>
    </source>
</evidence>
<dbReference type="Proteomes" id="UP000285567">
    <property type="component" value="Unassembled WGS sequence"/>
</dbReference>
<dbReference type="RefSeq" id="WP_119604284.1">
    <property type="nucleotide sequence ID" value="NZ_QXUL01000117.1"/>
</dbReference>
<dbReference type="PANTHER" id="PTHR37816:SF3">
    <property type="entry name" value="MODULATES DNA TOPOLOGY"/>
    <property type="match status" value="1"/>
</dbReference>
<name>A0A418IJW4_STAXY</name>
<gene>
    <name evidence="1" type="ORF">BU097_13975</name>
</gene>
<dbReference type="EMBL" id="QXUL01000117">
    <property type="protein sequence ID" value="RIN06852.1"/>
    <property type="molecule type" value="Genomic_DNA"/>
</dbReference>
<accession>A0A418IJW4</accession>
<dbReference type="InterPro" id="IPR052922">
    <property type="entry name" value="Cytidylate_Kinase-2"/>
</dbReference>
<evidence type="ECO:0000313" key="1">
    <source>
        <dbReference type="EMBL" id="RIN06852.1"/>
    </source>
</evidence>
<dbReference type="Gene3D" id="3.40.50.300">
    <property type="entry name" value="P-loop containing nucleotide triphosphate hydrolases"/>
    <property type="match status" value="1"/>
</dbReference>
<keyword evidence="2" id="KW-1185">Reference proteome</keyword>
<reference evidence="1 2" key="1">
    <citation type="journal article" date="2016" name="Front. Microbiol.">
        <title>Comprehensive Phylogenetic Analysis of Bovine Non-aureus Staphylococci Species Based on Whole-Genome Sequencing.</title>
        <authorList>
            <person name="Naushad S."/>
            <person name="Barkema H.W."/>
            <person name="Luby C."/>
            <person name="Condas L.A."/>
            <person name="Nobrega D.B."/>
            <person name="Carson D.A."/>
            <person name="De Buck J."/>
        </authorList>
    </citation>
    <scope>NUCLEOTIDE SEQUENCE [LARGE SCALE GENOMIC DNA]</scope>
    <source>
        <strain evidence="1 2">SNUC 102</strain>
    </source>
</reference>
<protein>
    <submittedName>
        <fullName evidence="1">DNA topology modulation protein</fullName>
    </submittedName>
</protein>
<dbReference type="Pfam" id="PF13238">
    <property type="entry name" value="AAA_18"/>
    <property type="match status" value="1"/>
</dbReference>
<dbReference type="PANTHER" id="PTHR37816">
    <property type="entry name" value="YALI0E33011P"/>
    <property type="match status" value="1"/>
</dbReference>
<comment type="caution">
    <text evidence="1">The sequence shown here is derived from an EMBL/GenBank/DDBJ whole genome shotgun (WGS) entry which is preliminary data.</text>
</comment>
<dbReference type="AlphaFoldDB" id="A0A418IJW4"/>
<dbReference type="SUPFAM" id="SSF52540">
    <property type="entry name" value="P-loop containing nucleoside triphosphate hydrolases"/>
    <property type="match status" value="1"/>
</dbReference>
<sequence>MNKIIVIGSSGSGKSTLSRQLSNILDIPVYHLDALFWKPNWVMSKENEQIDIQNSLLEKNEWIIDGNYTGILEDRLQLADTIVFLNLPRSICYYRVFKRLIKNRGKTRPDMGNDCKERITFTFLKYIWNYPKYRKPFLLDRFKEVEKHKDIFVLNSIKEIEEFKIKIRQ</sequence>
<organism evidence="1 2">
    <name type="scientific">Staphylococcus xylosus</name>
    <dbReference type="NCBI Taxonomy" id="1288"/>
    <lineage>
        <taxon>Bacteria</taxon>
        <taxon>Bacillati</taxon>
        <taxon>Bacillota</taxon>
        <taxon>Bacilli</taxon>
        <taxon>Bacillales</taxon>
        <taxon>Staphylococcaceae</taxon>
        <taxon>Staphylococcus</taxon>
    </lineage>
</organism>
<dbReference type="NCBIfam" id="NF005994">
    <property type="entry name" value="PRK08118.1"/>
    <property type="match status" value="1"/>
</dbReference>